<dbReference type="EMBL" id="JANPWB010000002">
    <property type="protein sequence ID" value="KAJ1209825.1"/>
    <property type="molecule type" value="Genomic_DNA"/>
</dbReference>
<organism evidence="1 2">
    <name type="scientific">Pleurodeles waltl</name>
    <name type="common">Iberian ribbed newt</name>
    <dbReference type="NCBI Taxonomy" id="8319"/>
    <lineage>
        <taxon>Eukaryota</taxon>
        <taxon>Metazoa</taxon>
        <taxon>Chordata</taxon>
        <taxon>Craniata</taxon>
        <taxon>Vertebrata</taxon>
        <taxon>Euteleostomi</taxon>
        <taxon>Amphibia</taxon>
        <taxon>Batrachia</taxon>
        <taxon>Caudata</taxon>
        <taxon>Salamandroidea</taxon>
        <taxon>Salamandridae</taxon>
        <taxon>Pleurodelinae</taxon>
        <taxon>Pleurodeles</taxon>
    </lineage>
</organism>
<evidence type="ECO:0000313" key="1">
    <source>
        <dbReference type="EMBL" id="KAJ1209825.1"/>
    </source>
</evidence>
<comment type="caution">
    <text evidence="1">The sequence shown here is derived from an EMBL/GenBank/DDBJ whole genome shotgun (WGS) entry which is preliminary data.</text>
</comment>
<name>A0AAV7W758_PLEWA</name>
<dbReference type="AlphaFoldDB" id="A0AAV7W758"/>
<protein>
    <submittedName>
        <fullName evidence="1">Uncharacterized protein</fullName>
    </submittedName>
</protein>
<gene>
    <name evidence="1" type="ORF">NDU88_005197</name>
</gene>
<sequence>MQETVASQAWLLKEREIHVSDDTVGRGVHKQKCREMQGLHLLLDEAWRMPAIINPVTGTPRRSMALHQATHRDLALQSVRVLLVTRCVRERSAYSLRAVARIREYAQQHLAHSSCDVQ</sequence>
<reference evidence="1" key="1">
    <citation type="journal article" date="2022" name="bioRxiv">
        <title>Sequencing and chromosome-scale assembly of the giantPleurodeles waltlgenome.</title>
        <authorList>
            <person name="Brown T."/>
            <person name="Elewa A."/>
            <person name="Iarovenko S."/>
            <person name="Subramanian E."/>
            <person name="Araus A.J."/>
            <person name="Petzold A."/>
            <person name="Susuki M."/>
            <person name="Suzuki K.-i.T."/>
            <person name="Hayashi T."/>
            <person name="Toyoda A."/>
            <person name="Oliveira C."/>
            <person name="Osipova E."/>
            <person name="Leigh N.D."/>
            <person name="Simon A."/>
            <person name="Yun M.H."/>
        </authorList>
    </citation>
    <scope>NUCLEOTIDE SEQUENCE</scope>
    <source>
        <strain evidence="1">20211129_DDA</strain>
        <tissue evidence="1">Liver</tissue>
    </source>
</reference>
<proteinExistence type="predicted"/>
<dbReference type="Proteomes" id="UP001066276">
    <property type="component" value="Chromosome 1_2"/>
</dbReference>
<accession>A0AAV7W758</accession>
<evidence type="ECO:0000313" key="2">
    <source>
        <dbReference type="Proteomes" id="UP001066276"/>
    </source>
</evidence>
<keyword evidence="2" id="KW-1185">Reference proteome</keyword>